<evidence type="ECO:0000313" key="2">
    <source>
        <dbReference type="Proteomes" id="UP000468717"/>
    </source>
</evidence>
<dbReference type="InterPro" id="IPR011009">
    <property type="entry name" value="Kinase-like_dom_sf"/>
</dbReference>
<dbReference type="Pfam" id="PF04655">
    <property type="entry name" value="APH_6_hur"/>
    <property type="match status" value="1"/>
</dbReference>
<keyword evidence="1" id="KW-0808">Transferase</keyword>
<dbReference type="GO" id="GO:0016773">
    <property type="term" value="F:phosphotransferase activity, alcohol group as acceptor"/>
    <property type="evidence" value="ECO:0007669"/>
    <property type="project" value="InterPro"/>
</dbReference>
<comment type="caution">
    <text evidence="1">The sequence shown here is derived from an EMBL/GenBank/DDBJ whole genome shotgun (WGS) entry which is preliminary data.</text>
</comment>
<keyword evidence="1" id="KW-0418">Kinase</keyword>
<dbReference type="Proteomes" id="UP000468717">
    <property type="component" value="Unassembled WGS sequence"/>
</dbReference>
<evidence type="ECO:0000313" key="1">
    <source>
        <dbReference type="EMBL" id="KAB8066377.1"/>
    </source>
</evidence>
<dbReference type="EMBL" id="WFLI01000003">
    <property type="protein sequence ID" value="KAB8066377.1"/>
    <property type="molecule type" value="Genomic_DNA"/>
</dbReference>
<sequence length="271" mass="28146">MDYQDRLANYLELWSLQADGAPLHTHAASLLPVLRSGQPAMLKLSTGDDERRAGVVLRWWDGDAAVCVLAASTDGDALLLEWARGTRSLAALARTGEEGDAAATAILCAVASRLHAPRPMAPPLPSLSGCFAALGAAAAHGGVFSACQAVARDLLAAPQDSVVLHGDLHHGNVLDGGARGWLAIDPKGYMGERGFDFANILCNPDGALAMAPGRLQRQVALIADAAGLERVRLLAWCAAWAGLSAAWHLEDGTPPETALAVAAMALEALQA</sequence>
<gene>
    <name evidence="1" type="ORF">GCN75_04115</name>
</gene>
<dbReference type="GO" id="GO:0016301">
    <property type="term" value="F:kinase activity"/>
    <property type="evidence" value="ECO:0007669"/>
    <property type="project" value="UniProtKB-KW"/>
</dbReference>
<dbReference type="Gene3D" id="3.90.1200.10">
    <property type="match status" value="1"/>
</dbReference>
<dbReference type="RefSeq" id="WP_152281472.1">
    <property type="nucleotide sequence ID" value="NZ_WFLI01000003.1"/>
</dbReference>
<reference evidence="1 2" key="1">
    <citation type="submission" date="2019-10" db="EMBL/GenBank/DDBJ databases">
        <title>Three novel species isolated from a subtropical stream in China.</title>
        <authorList>
            <person name="Lu H."/>
        </authorList>
    </citation>
    <scope>NUCLEOTIDE SEQUENCE [LARGE SCALE GENOMIC DNA]</scope>
    <source>
        <strain evidence="1 2">FT13W</strain>
    </source>
</reference>
<dbReference type="InterPro" id="IPR006748">
    <property type="entry name" value="NH2Glyco/OHUrea_AB-resist_kin"/>
</dbReference>
<organism evidence="1 2">
    <name type="scientific">Janthinobacterium violaceinigrum</name>
    <dbReference type="NCBI Taxonomy" id="2654252"/>
    <lineage>
        <taxon>Bacteria</taxon>
        <taxon>Pseudomonadati</taxon>
        <taxon>Pseudomonadota</taxon>
        <taxon>Betaproteobacteria</taxon>
        <taxon>Burkholderiales</taxon>
        <taxon>Oxalobacteraceae</taxon>
        <taxon>Janthinobacterium</taxon>
    </lineage>
</organism>
<accession>A0A6I1IGD9</accession>
<dbReference type="GO" id="GO:0019748">
    <property type="term" value="P:secondary metabolic process"/>
    <property type="evidence" value="ECO:0007669"/>
    <property type="project" value="InterPro"/>
</dbReference>
<dbReference type="SUPFAM" id="SSF56112">
    <property type="entry name" value="Protein kinase-like (PK-like)"/>
    <property type="match status" value="1"/>
</dbReference>
<protein>
    <submittedName>
        <fullName evidence="1">3'-kinase</fullName>
    </submittedName>
</protein>
<keyword evidence="2" id="KW-1185">Reference proteome</keyword>
<dbReference type="AlphaFoldDB" id="A0A6I1IGD9"/>
<name>A0A6I1IGD9_9BURK</name>
<proteinExistence type="predicted"/>